<accession>A0A9E9C973</accession>
<evidence type="ECO:0000313" key="1">
    <source>
        <dbReference type="EMBL" id="WAL59222.1"/>
    </source>
</evidence>
<sequence>MTYISDAFESTALPLPIPQAAFHIADHFARQQPTVAKAEQVRLNTLAVWVINDYLQLMGIATQLSASDSWNPVMQLAANTADLEIVGAGRLECRPWVDGSPPICAIPPEVWHDRIGYVVVQINETDRQAILLGFKETVAAEELPIRDLQPPEAVLDHLDRLLHSVVAVPPTDTQPTAVTHLSLWFQNLMDAGWQTVEALLPPNVSLAYGFRGDPGNRLETSASIRRAKHINVGIQPSIRSLILIVELTPTTDESVHICIQLHPTDAIYLPANVQLIVLDETDTVFLNAQSREIDNYIQLELSGSTGEAFSIQVQVGTDRIIEQFVI</sequence>
<proteinExistence type="predicted"/>
<dbReference type="Proteomes" id="UP001163152">
    <property type="component" value="Chromosome"/>
</dbReference>
<protein>
    <submittedName>
        <fullName evidence="1">DUF1822 family protein</fullName>
    </submittedName>
</protein>
<dbReference type="KEGG" id="tsin:OXH18_18895"/>
<name>A0A9E9C973_9CYAN</name>
<dbReference type="Pfam" id="PF08852">
    <property type="entry name" value="DUF1822"/>
    <property type="match status" value="1"/>
</dbReference>
<reference evidence="1" key="1">
    <citation type="submission" date="2022-12" db="EMBL/GenBank/DDBJ databases">
        <title>Polyphasic identification of a Novel Hot-Spring Cyanobacterium Ocullathermofonsia sinensis gen nov. sp. nov. and Genomic Insights on its Adaptations to the Thermal Habitat.</title>
        <authorList>
            <person name="Daroch M."/>
            <person name="Tang J."/>
            <person name="Jiang Y."/>
        </authorList>
    </citation>
    <scope>NUCLEOTIDE SEQUENCE</scope>
    <source>
        <strain evidence="1">PKUAC-SCTA174</strain>
    </source>
</reference>
<organism evidence="1 2">
    <name type="scientific">Thermocoleostomius sinensis A174</name>
    <dbReference type="NCBI Taxonomy" id="2016057"/>
    <lineage>
        <taxon>Bacteria</taxon>
        <taxon>Bacillati</taxon>
        <taxon>Cyanobacteriota</taxon>
        <taxon>Cyanophyceae</taxon>
        <taxon>Oculatellales</taxon>
        <taxon>Oculatellaceae</taxon>
        <taxon>Thermocoleostomius</taxon>
    </lineage>
</organism>
<keyword evidence="2" id="KW-1185">Reference proteome</keyword>
<dbReference type="RefSeq" id="WP_268608912.1">
    <property type="nucleotide sequence ID" value="NZ_CP113797.1"/>
</dbReference>
<evidence type="ECO:0000313" key="2">
    <source>
        <dbReference type="Proteomes" id="UP001163152"/>
    </source>
</evidence>
<dbReference type="AlphaFoldDB" id="A0A9E9C973"/>
<dbReference type="EMBL" id="CP113797">
    <property type="protein sequence ID" value="WAL59222.1"/>
    <property type="molecule type" value="Genomic_DNA"/>
</dbReference>
<dbReference type="InterPro" id="IPR014951">
    <property type="entry name" value="DUF1822"/>
</dbReference>
<gene>
    <name evidence="1" type="ORF">OXH18_18895</name>
</gene>